<dbReference type="RefSeq" id="WP_102713728.1">
    <property type="nucleotide sequence ID" value="NZ_PJKA01000010.1"/>
</dbReference>
<reference evidence="1 2" key="1">
    <citation type="journal article" date="2017" name="BMC Genomics">
        <title>Genome sequencing of 39 Akkermansia muciniphila isolates reveals its population structure, genomic and functional diverisity, and global distribution in mammalian gut microbiotas.</title>
        <authorList>
            <person name="Guo X."/>
            <person name="Li S."/>
            <person name="Zhang J."/>
            <person name="Wu F."/>
            <person name="Li X."/>
            <person name="Wu D."/>
            <person name="Zhang M."/>
            <person name="Ou Z."/>
            <person name="Jie Z."/>
            <person name="Yan Q."/>
            <person name="Li P."/>
            <person name="Yi J."/>
            <person name="Peng Y."/>
        </authorList>
    </citation>
    <scope>NUCLEOTIDE SEQUENCE [LARGE SCALE GENOMIC DNA]</scope>
    <source>
        <strain evidence="1 2">GP24</strain>
    </source>
</reference>
<dbReference type="EMBL" id="PJKA01000010">
    <property type="protein sequence ID" value="PNC18268.1"/>
    <property type="molecule type" value="Genomic_DNA"/>
</dbReference>
<name>A0A2N8HE80_9BACT</name>
<sequence length="221" mass="24849">MCYDADMSGASRLLLLGVLLGGLCPLSSRAQDIAAPSMANVDLETEEGKALERDREAVGRVVMLGHVMSMIATLETEGRDMREVLAAVYASQQSAIPPHMLEKCPPDYRKAYEAVKEEMGKLLDRMRREKMDDVQFLTACKEFYIRSNEISAAVGEKYRLKERSISLFEALNRKLRVLEKEEKIKLLQQMKDELIAGKMEIPGMAEDTDDEAGGRLNVFVR</sequence>
<comment type="caution">
    <text evidence="1">The sequence shown here is derived from an EMBL/GenBank/DDBJ whole genome shotgun (WGS) entry which is preliminary data.</text>
</comment>
<gene>
    <name evidence="1" type="ORF">CXU22_06470</name>
</gene>
<organism evidence="1 2">
    <name type="scientific">Akkermansia muciniphila</name>
    <dbReference type="NCBI Taxonomy" id="239935"/>
    <lineage>
        <taxon>Bacteria</taxon>
        <taxon>Pseudomonadati</taxon>
        <taxon>Verrucomicrobiota</taxon>
        <taxon>Verrucomicrobiia</taxon>
        <taxon>Verrucomicrobiales</taxon>
        <taxon>Akkermansiaceae</taxon>
        <taxon>Akkermansia</taxon>
    </lineage>
</organism>
<dbReference type="AlphaFoldDB" id="A0A2N8HE80"/>
<proteinExistence type="predicted"/>
<dbReference type="Proteomes" id="UP000236000">
    <property type="component" value="Unassembled WGS sequence"/>
</dbReference>
<protein>
    <submittedName>
        <fullName evidence="1">Uncharacterized protein</fullName>
    </submittedName>
</protein>
<dbReference type="OrthoDB" id="199265at2"/>
<evidence type="ECO:0000313" key="2">
    <source>
        <dbReference type="Proteomes" id="UP000236000"/>
    </source>
</evidence>
<evidence type="ECO:0000313" key="1">
    <source>
        <dbReference type="EMBL" id="PNC18268.1"/>
    </source>
</evidence>
<accession>A0A2N8HE80</accession>